<accession>A0ABW6WYY1</accession>
<feature type="transmembrane region" description="Helical" evidence="1">
    <location>
        <begin position="168"/>
        <end position="187"/>
    </location>
</feature>
<feature type="transmembrane region" description="Helical" evidence="1">
    <location>
        <begin position="91"/>
        <end position="112"/>
    </location>
</feature>
<keyword evidence="1" id="KW-0812">Transmembrane</keyword>
<dbReference type="EMBL" id="JBIAZU010000012">
    <property type="protein sequence ID" value="MFF5297527.1"/>
    <property type="molecule type" value="Genomic_DNA"/>
</dbReference>
<feature type="transmembrane region" description="Helical" evidence="1">
    <location>
        <begin position="65"/>
        <end position="84"/>
    </location>
</feature>
<protein>
    <submittedName>
        <fullName evidence="2">Permease</fullName>
    </submittedName>
</protein>
<gene>
    <name evidence="2" type="ORF">ACFY35_49540</name>
</gene>
<keyword evidence="3" id="KW-1185">Reference proteome</keyword>
<dbReference type="Proteomes" id="UP001602245">
    <property type="component" value="Unassembled WGS sequence"/>
</dbReference>
<feature type="transmembrane region" description="Helical" evidence="1">
    <location>
        <begin position="21"/>
        <end position="43"/>
    </location>
</feature>
<reference evidence="2 3" key="1">
    <citation type="submission" date="2024-10" db="EMBL/GenBank/DDBJ databases">
        <title>The Natural Products Discovery Center: Release of the First 8490 Sequenced Strains for Exploring Actinobacteria Biosynthetic Diversity.</title>
        <authorList>
            <person name="Kalkreuter E."/>
            <person name="Kautsar S.A."/>
            <person name="Yang D."/>
            <person name="Bader C.D."/>
            <person name="Teijaro C.N."/>
            <person name="Fluegel L."/>
            <person name="Davis C.M."/>
            <person name="Simpson J.R."/>
            <person name="Lauterbach L."/>
            <person name="Steele A.D."/>
            <person name="Gui C."/>
            <person name="Meng S."/>
            <person name="Li G."/>
            <person name="Viehrig K."/>
            <person name="Ye F."/>
            <person name="Su P."/>
            <person name="Kiefer A.F."/>
            <person name="Nichols A."/>
            <person name="Cepeda A.J."/>
            <person name="Yan W."/>
            <person name="Fan B."/>
            <person name="Jiang Y."/>
            <person name="Adhikari A."/>
            <person name="Zheng C.-J."/>
            <person name="Schuster L."/>
            <person name="Cowan T.M."/>
            <person name="Smanski M.J."/>
            <person name="Chevrette M.G."/>
            <person name="De Carvalho L.P.S."/>
            <person name="Shen B."/>
        </authorList>
    </citation>
    <scope>NUCLEOTIDE SEQUENCE [LARGE SCALE GENOMIC DNA]</scope>
    <source>
        <strain evidence="2 3">NPDC000087</strain>
    </source>
</reference>
<sequence>MITGHFGLAAAVKSAEKPVPLWALMLATVWLDILFTPLFLAGVETIDDAPGTNGGYGDGIIHADYTHSLVGALIIAAVTGWLCARWWNRRAGVVIGAVVFSHWLLDLLVHRADMPILPGNLGGLPRLGLGLWQYHALTAVIEALLLLGGAALYWRASRTTGATAGRSALLTALIVVSGGVTLGLDLAGL</sequence>
<feature type="transmembrane region" description="Helical" evidence="1">
    <location>
        <begin position="132"/>
        <end position="156"/>
    </location>
</feature>
<evidence type="ECO:0000313" key="3">
    <source>
        <dbReference type="Proteomes" id="UP001602245"/>
    </source>
</evidence>
<comment type="caution">
    <text evidence="2">The sequence shown here is derived from an EMBL/GenBank/DDBJ whole genome shotgun (WGS) entry which is preliminary data.</text>
</comment>
<evidence type="ECO:0000313" key="2">
    <source>
        <dbReference type="EMBL" id="MFF5297527.1"/>
    </source>
</evidence>
<dbReference type="RefSeq" id="WP_026206228.1">
    <property type="nucleotide sequence ID" value="NZ_JBIAZU010000012.1"/>
</dbReference>
<name>A0ABW6WYY1_9ACTN</name>
<keyword evidence="1" id="KW-0472">Membrane</keyword>
<proteinExistence type="predicted"/>
<keyword evidence="1" id="KW-1133">Transmembrane helix</keyword>
<evidence type="ECO:0000256" key="1">
    <source>
        <dbReference type="SAM" id="Phobius"/>
    </source>
</evidence>
<organism evidence="2 3">
    <name type="scientific">Paractinoplanes globisporus</name>
    <dbReference type="NCBI Taxonomy" id="113565"/>
    <lineage>
        <taxon>Bacteria</taxon>
        <taxon>Bacillati</taxon>
        <taxon>Actinomycetota</taxon>
        <taxon>Actinomycetes</taxon>
        <taxon>Micromonosporales</taxon>
        <taxon>Micromonosporaceae</taxon>
        <taxon>Paractinoplanes</taxon>
    </lineage>
</organism>